<feature type="region of interest" description="Disordered" evidence="8">
    <location>
        <begin position="63"/>
        <end position="83"/>
    </location>
</feature>
<sequence length="363" mass="40122">MRVLVLMIIIGMSRLSSSIRTSRCSLGSTYNNDCNICTCIVPGFFNCTQYSCEKNLEYSVSHVRKQRSENPNTNEKSEPPSEIESDILTFQFERCEPKEIKNEHCNRCKCTNNGADSSPVEQPCTTGHSYEQDCNTCTCTETGIYQCTLRACISPDEPRFPDTVAEETTQGIRALRDVGSGKCTQGHSYEQDCNTCTCTETGIYQCTLRACISPDEPRFPDTVAEETTQGIRALRDVSSGKCTQGHSYEQDCNTCTCTETGIYQYSSLVEQPCTTGHSYEQDCNTCTCTETGIYQCTLRACISPDEPRFPDTVAEETTQGIRALRDVSSATARCVDGHSYHDGCNTCVCTNGLYACTLIACID</sequence>
<evidence type="ECO:0000256" key="1">
    <source>
        <dbReference type="ARBA" id="ARBA00004613"/>
    </source>
</evidence>
<dbReference type="InterPro" id="IPR036201">
    <property type="entry name" value="Pacifastin_dom_sf"/>
</dbReference>
<name>A0A1J1ICL5_9DIPT</name>
<dbReference type="OrthoDB" id="10026631at2759"/>
<feature type="domain" description="Pacifastin" evidence="10">
    <location>
        <begin position="121"/>
        <end position="155"/>
    </location>
</feature>
<keyword evidence="3 7" id="KW-0646">Protease inhibitor</keyword>
<feature type="disulfide bond" evidence="7">
    <location>
        <begin position="286"/>
        <end position="296"/>
    </location>
</feature>
<feature type="domain" description="Pacifastin" evidence="10">
    <location>
        <begin position="21"/>
        <end position="55"/>
    </location>
</feature>
<evidence type="ECO:0000256" key="8">
    <source>
        <dbReference type="SAM" id="MobiDB-lite"/>
    </source>
</evidence>
<feature type="disulfide bond" evidence="7">
    <location>
        <begin position="134"/>
        <end position="152"/>
    </location>
</feature>
<dbReference type="Pfam" id="PF05375">
    <property type="entry name" value="Pacifastin_I"/>
    <property type="match status" value="5"/>
</dbReference>
<dbReference type="PROSITE" id="PS51446">
    <property type="entry name" value="PACIFASTIN"/>
    <property type="match status" value="5"/>
</dbReference>
<proteinExistence type="inferred from homology"/>
<evidence type="ECO:0000256" key="3">
    <source>
        <dbReference type="ARBA" id="ARBA00022690"/>
    </source>
</evidence>
<feature type="disulfide bond" evidence="7">
    <location>
        <begin position="34"/>
        <end position="52"/>
    </location>
</feature>
<dbReference type="AlphaFoldDB" id="A0A1J1ICL5"/>
<feature type="disulfide bond" evidence="7">
    <location>
        <begin position="24"/>
        <end position="39"/>
    </location>
</feature>
<evidence type="ECO:0000256" key="7">
    <source>
        <dbReference type="PROSITE-ProRule" id="PRU00776"/>
    </source>
</evidence>
<feature type="disulfide bond" evidence="7">
    <location>
        <begin position="37"/>
        <end position="47"/>
    </location>
</feature>
<keyword evidence="5 7" id="KW-1015">Disulfide bond</keyword>
<feature type="disulfide bond" evidence="7">
    <location>
        <begin position="183"/>
        <end position="198"/>
    </location>
</feature>
<comment type="subcellular location">
    <subcellularLocation>
        <location evidence="1">Secreted</location>
    </subcellularLocation>
</comment>
<dbReference type="STRING" id="568069.A0A1J1ICL5"/>
<feature type="disulfide bond" evidence="7">
    <location>
        <begin position="283"/>
        <end position="301"/>
    </location>
</feature>
<dbReference type="GO" id="GO:0004867">
    <property type="term" value="F:serine-type endopeptidase inhibitor activity"/>
    <property type="evidence" value="ECO:0007669"/>
    <property type="project" value="UniProtKB-UniRule"/>
</dbReference>
<feature type="disulfide bond" evidence="7">
    <location>
        <begin position="193"/>
        <end position="211"/>
    </location>
</feature>
<evidence type="ECO:0000256" key="9">
    <source>
        <dbReference type="SAM" id="SignalP"/>
    </source>
</evidence>
<protein>
    <submittedName>
        <fullName evidence="11">CLUMA_CG010887, isoform A</fullName>
    </submittedName>
</protein>
<feature type="domain" description="Pacifastin" evidence="10">
    <location>
        <begin position="180"/>
        <end position="214"/>
    </location>
</feature>
<dbReference type="SUPFAM" id="SSF57283">
    <property type="entry name" value="PMP inhibitors"/>
    <property type="match status" value="6"/>
</dbReference>
<feature type="disulfide bond" evidence="7">
    <location>
        <begin position="273"/>
        <end position="288"/>
    </location>
</feature>
<evidence type="ECO:0000256" key="6">
    <source>
        <dbReference type="ARBA" id="ARBA00029459"/>
    </source>
</evidence>
<feature type="domain" description="Pacifastin" evidence="10">
    <location>
        <begin position="270"/>
        <end position="304"/>
    </location>
</feature>
<feature type="disulfide bond" evidence="7">
    <location>
        <begin position="334"/>
        <end position="349"/>
    </location>
</feature>
<evidence type="ECO:0000256" key="4">
    <source>
        <dbReference type="ARBA" id="ARBA00022900"/>
    </source>
</evidence>
<dbReference type="Proteomes" id="UP000183832">
    <property type="component" value="Unassembled WGS sequence"/>
</dbReference>
<feature type="chain" id="PRO_5012294809" evidence="9">
    <location>
        <begin position="19"/>
        <end position="363"/>
    </location>
</feature>
<dbReference type="GO" id="GO:0005576">
    <property type="term" value="C:extracellular region"/>
    <property type="evidence" value="ECO:0007669"/>
    <property type="project" value="UniProtKB-SubCell"/>
</dbReference>
<keyword evidence="9" id="KW-0732">Signal</keyword>
<dbReference type="InterPro" id="IPR008037">
    <property type="entry name" value="Pacifastin_dom"/>
</dbReference>
<feature type="disulfide bond" evidence="7">
    <location>
        <begin position="124"/>
        <end position="139"/>
    </location>
</feature>
<comment type="caution">
    <text evidence="7">Lacks conserved residue(s) required for the propagation of feature annotation.</text>
</comment>
<feature type="disulfide bond" evidence="7">
    <location>
        <begin position="196"/>
        <end position="206"/>
    </location>
</feature>
<feature type="disulfide bond" evidence="7">
    <location>
        <begin position="137"/>
        <end position="147"/>
    </location>
</feature>
<evidence type="ECO:0000259" key="10">
    <source>
        <dbReference type="PROSITE" id="PS51446"/>
    </source>
</evidence>
<evidence type="ECO:0000256" key="5">
    <source>
        <dbReference type="ARBA" id="ARBA00023157"/>
    </source>
</evidence>
<gene>
    <name evidence="11" type="ORF">CLUMA_CG010887</name>
</gene>
<feature type="domain" description="Pacifastin" evidence="10">
    <location>
        <begin position="331"/>
        <end position="363"/>
    </location>
</feature>
<comment type="similarity">
    <text evidence="6 7">Belongs to the protease inhibitor I19 family.</text>
</comment>
<keyword evidence="4 7" id="KW-0722">Serine protease inhibitor</keyword>
<feature type="signal peptide" evidence="9">
    <location>
        <begin position="1"/>
        <end position="18"/>
    </location>
</feature>
<dbReference type="EMBL" id="CVRI01000047">
    <property type="protein sequence ID" value="CRK97498.1"/>
    <property type="molecule type" value="Genomic_DNA"/>
</dbReference>
<accession>A0A1J1ICL5</accession>
<organism evidence="11 12">
    <name type="scientific">Clunio marinus</name>
    <dbReference type="NCBI Taxonomy" id="568069"/>
    <lineage>
        <taxon>Eukaryota</taxon>
        <taxon>Metazoa</taxon>
        <taxon>Ecdysozoa</taxon>
        <taxon>Arthropoda</taxon>
        <taxon>Hexapoda</taxon>
        <taxon>Insecta</taxon>
        <taxon>Pterygota</taxon>
        <taxon>Neoptera</taxon>
        <taxon>Endopterygota</taxon>
        <taxon>Diptera</taxon>
        <taxon>Nematocera</taxon>
        <taxon>Chironomoidea</taxon>
        <taxon>Chironomidae</taxon>
        <taxon>Clunio</taxon>
    </lineage>
</organism>
<evidence type="ECO:0000256" key="2">
    <source>
        <dbReference type="ARBA" id="ARBA00022525"/>
    </source>
</evidence>
<keyword evidence="12" id="KW-1185">Reference proteome</keyword>
<evidence type="ECO:0000313" key="12">
    <source>
        <dbReference type="Proteomes" id="UP000183832"/>
    </source>
</evidence>
<keyword evidence="2" id="KW-0964">Secreted</keyword>
<reference evidence="11 12" key="1">
    <citation type="submission" date="2015-04" db="EMBL/GenBank/DDBJ databases">
        <authorList>
            <person name="Syromyatnikov M.Y."/>
            <person name="Popov V.N."/>
        </authorList>
    </citation>
    <scope>NUCLEOTIDE SEQUENCE [LARGE SCALE GENOMIC DNA]</scope>
</reference>
<evidence type="ECO:0000313" key="11">
    <source>
        <dbReference type="EMBL" id="CRK97498.1"/>
    </source>
</evidence>